<dbReference type="RefSeq" id="WP_092907390.1">
    <property type="nucleotide sequence ID" value="NZ_FOUZ01000005.1"/>
</dbReference>
<keyword evidence="2" id="KW-1133">Transmembrane helix</keyword>
<dbReference type="EMBL" id="FOUZ01000005">
    <property type="protein sequence ID" value="SFM98491.1"/>
    <property type="molecule type" value="Genomic_DNA"/>
</dbReference>
<evidence type="ECO:0000313" key="3">
    <source>
        <dbReference type="EMBL" id="SFM98491.1"/>
    </source>
</evidence>
<organism evidence="3 4">
    <name type="scientific">Algoriella xinjiangensis</name>
    <dbReference type="NCBI Taxonomy" id="684065"/>
    <lineage>
        <taxon>Bacteria</taxon>
        <taxon>Pseudomonadati</taxon>
        <taxon>Bacteroidota</taxon>
        <taxon>Flavobacteriia</taxon>
        <taxon>Flavobacteriales</taxon>
        <taxon>Weeksellaceae</taxon>
        <taxon>Algoriella</taxon>
    </lineage>
</organism>
<accession>A0A1I4VBC0</accession>
<evidence type="ECO:0000313" key="4">
    <source>
        <dbReference type="Proteomes" id="UP000199149"/>
    </source>
</evidence>
<dbReference type="AlphaFoldDB" id="A0A1I4VBC0"/>
<gene>
    <name evidence="3" type="ORF">SAMN05421738_10544</name>
</gene>
<feature type="coiled-coil region" evidence="1">
    <location>
        <begin position="121"/>
        <end position="176"/>
    </location>
</feature>
<dbReference type="OrthoDB" id="1115172at2"/>
<keyword evidence="2" id="KW-0472">Membrane</keyword>
<name>A0A1I4VBC0_9FLAO</name>
<keyword evidence="4" id="KW-1185">Reference proteome</keyword>
<dbReference type="STRING" id="684065.SAMN05421738_10544"/>
<sequence length="339" mass="38315">MEGLEDNNNQSTSKGKNGLVLPLALVGLLLAGSVGYNVYQANQVSSLEKNESLNSQILKNETGQKDQVRRQYDSILNDYTQYKARIEDRNNLLGDKEKMIQLKNQDIQQILDKDNPTPEEMNKARKMINDLEGSVKNYKSEVSRLQKENAILVRNVEDLNNKNSALTTDNNNLKTSNKELTYSYETEKNVRTKDNAISKGKINELSSTLSVSNQKITGIRVRSSGKEVEKTRAKRIDKIRVSFDVDRNSRTESGDKKLYVAIYNPDGTLGKYGNAQGGQIELRSGETVNYSDAIGFNYTNGQTKNITFDWENEEFQKGVYTFNVYENGFKISQAKITLN</sequence>
<evidence type="ECO:0000256" key="2">
    <source>
        <dbReference type="SAM" id="Phobius"/>
    </source>
</evidence>
<keyword evidence="2" id="KW-0812">Transmembrane</keyword>
<protein>
    <recommendedName>
        <fullName evidence="5">Chromosome segregation protein SMC</fullName>
    </recommendedName>
</protein>
<proteinExistence type="predicted"/>
<reference evidence="4" key="1">
    <citation type="submission" date="2016-10" db="EMBL/GenBank/DDBJ databases">
        <authorList>
            <person name="Varghese N."/>
            <person name="Submissions S."/>
        </authorList>
    </citation>
    <scope>NUCLEOTIDE SEQUENCE [LARGE SCALE GENOMIC DNA]</scope>
    <source>
        <strain evidence="4">XJ109</strain>
    </source>
</reference>
<evidence type="ECO:0008006" key="5">
    <source>
        <dbReference type="Google" id="ProtNLM"/>
    </source>
</evidence>
<feature type="transmembrane region" description="Helical" evidence="2">
    <location>
        <begin position="20"/>
        <end position="39"/>
    </location>
</feature>
<evidence type="ECO:0000256" key="1">
    <source>
        <dbReference type="SAM" id="Coils"/>
    </source>
</evidence>
<dbReference type="Proteomes" id="UP000199149">
    <property type="component" value="Unassembled WGS sequence"/>
</dbReference>
<keyword evidence="1" id="KW-0175">Coiled coil</keyword>